<protein>
    <submittedName>
        <fullName evidence="4">Uncharacterized protein</fullName>
    </submittedName>
</protein>
<feature type="chain" id="PRO_5042091528" evidence="3">
    <location>
        <begin position="27"/>
        <end position="751"/>
    </location>
</feature>
<comment type="caution">
    <text evidence="4">The sequence shown here is derived from an EMBL/GenBank/DDBJ whole genome shotgun (WGS) entry which is preliminary data.</text>
</comment>
<evidence type="ECO:0000256" key="2">
    <source>
        <dbReference type="SAM" id="Phobius"/>
    </source>
</evidence>
<sequence length="751" mass="87073">MNFRARTKFLLQFLTFLGIFTGCIYCSDFEPQEIEASDVWIAKNATDYYTLSLLRKFSKDVAITSSITSSTHQPFVRVTKKCRADSDWPRYCGLKSPTDERQEDIVSEMVYQGGGVYALTFNTSGLTGPFTPLVYFAPDTALVDAYIMKDTDDFRTYESHYTVPETISASSSTAPRFYDYVNAIQSREMSILMSTAFYATTQGSQQLEIEHESCMMIKINGKVVYEAMDDCDSLGTYNEEFSYYFDINIPYFIELFATKAYASYTMNFGFQSTSYPFDPLNRGATNAYQPILYQASTRLTIEESPFEDISLPSKFFFAALLILMFTALILTMISFYYLEKKIVAFYNIIHYLQLLLLTPLVNYTLGDDMMDFYDQIDFFLFNFSFLPKEIKFTDYDETKPTGEFKQDVEYLTKIELETASGINNLGKFITVLIFLICFILIVVLLRMMTKKTEKSGKWARFINWMYEWCIFALPIRFFLLSFPYVYLCVFSEITISNNLQVTSSWVISLIIFIIYSCVPLVVIAYWIASADEEFGNSLEPCEELFLGCQSNFIRRSWPLMWILRAGLFVFVVCLAYGKHPDLSLKLIMLINLMYCVYLGVARPFQRWVDFIVEVFNSVMLQFLLFSIFSHRDETTWDTWVVYLYLACIIITVAIDVMIIAGWGITHIIILLYEQAKRRKYEQAFGSSKRNQKKKEEKKEEQKEAGDHQPVKSRDGDEGEDNSVGDMHSHRPGEHEESEEEKKEPREELAVF</sequence>
<evidence type="ECO:0000256" key="3">
    <source>
        <dbReference type="SAM" id="SignalP"/>
    </source>
</evidence>
<feature type="compositionally biased region" description="Basic and acidic residues" evidence="1">
    <location>
        <begin position="726"/>
        <end position="751"/>
    </location>
</feature>
<accession>A0AAD1Y1U1</accession>
<feature type="signal peptide" evidence="3">
    <location>
        <begin position="1"/>
        <end position="26"/>
    </location>
</feature>
<evidence type="ECO:0000256" key="1">
    <source>
        <dbReference type="SAM" id="MobiDB-lite"/>
    </source>
</evidence>
<gene>
    <name evidence="4" type="ORF">ECRASSUSDP1_LOCUS24594</name>
</gene>
<keyword evidence="2" id="KW-1133">Transmembrane helix</keyword>
<feature type="transmembrane region" description="Helical" evidence="2">
    <location>
        <begin position="641"/>
        <end position="672"/>
    </location>
</feature>
<proteinExistence type="predicted"/>
<feature type="transmembrane region" description="Helical" evidence="2">
    <location>
        <begin position="465"/>
        <end position="485"/>
    </location>
</feature>
<organism evidence="4 5">
    <name type="scientific">Euplotes crassus</name>
    <dbReference type="NCBI Taxonomy" id="5936"/>
    <lineage>
        <taxon>Eukaryota</taxon>
        <taxon>Sar</taxon>
        <taxon>Alveolata</taxon>
        <taxon>Ciliophora</taxon>
        <taxon>Intramacronucleata</taxon>
        <taxon>Spirotrichea</taxon>
        <taxon>Hypotrichia</taxon>
        <taxon>Euplotida</taxon>
        <taxon>Euplotidae</taxon>
        <taxon>Moneuplotes</taxon>
    </lineage>
</organism>
<keyword evidence="2" id="KW-0472">Membrane</keyword>
<feature type="transmembrane region" description="Helical" evidence="2">
    <location>
        <begin position="607"/>
        <end position="629"/>
    </location>
</feature>
<feature type="transmembrane region" description="Helical" evidence="2">
    <location>
        <begin position="345"/>
        <end position="365"/>
    </location>
</feature>
<keyword evidence="2" id="KW-0812">Transmembrane</keyword>
<feature type="compositionally biased region" description="Basic and acidic residues" evidence="1">
    <location>
        <begin position="693"/>
        <end position="715"/>
    </location>
</feature>
<dbReference type="PROSITE" id="PS51257">
    <property type="entry name" value="PROKAR_LIPOPROTEIN"/>
    <property type="match status" value="1"/>
</dbReference>
<feature type="transmembrane region" description="Helical" evidence="2">
    <location>
        <begin position="583"/>
        <end position="600"/>
    </location>
</feature>
<dbReference type="Proteomes" id="UP001295684">
    <property type="component" value="Unassembled WGS sequence"/>
</dbReference>
<feature type="region of interest" description="Disordered" evidence="1">
    <location>
        <begin position="683"/>
        <end position="751"/>
    </location>
</feature>
<feature type="transmembrane region" description="Helical" evidence="2">
    <location>
        <begin position="505"/>
        <end position="528"/>
    </location>
</feature>
<feature type="transmembrane region" description="Helical" evidence="2">
    <location>
        <begin position="559"/>
        <end position="577"/>
    </location>
</feature>
<evidence type="ECO:0000313" key="5">
    <source>
        <dbReference type="Proteomes" id="UP001295684"/>
    </source>
</evidence>
<feature type="transmembrane region" description="Helical" evidence="2">
    <location>
        <begin position="425"/>
        <end position="445"/>
    </location>
</feature>
<name>A0AAD1Y1U1_EUPCR</name>
<keyword evidence="3" id="KW-0732">Signal</keyword>
<keyword evidence="5" id="KW-1185">Reference proteome</keyword>
<dbReference type="AlphaFoldDB" id="A0AAD1Y1U1"/>
<dbReference type="EMBL" id="CAMPGE010025337">
    <property type="protein sequence ID" value="CAI2383103.1"/>
    <property type="molecule type" value="Genomic_DNA"/>
</dbReference>
<feature type="transmembrane region" description="Helical" evidence="2">
    <location>
        <begin position="315"/>
        <end position="338"/>
    </location>
</feature>
<reference evidence="4" key="1">
    <citation type="submission" date="2023-07" db="EMBL/GenBank/DDBJ databases">
        <authorList>
            <consortium name="AG Swart"/>
            <person name="Singh M."/>
            <person name="Singh A."/>
            <person name="Seah K."/>
            <person name="Emmerich C."/>
        </authorList>
    </citation>
    <scope>NUCLEOTIDE SEQUENCE</scope>
    <source>
        <strain evidence="4">DP1</strain>
    </source>
</reference>
<evidence type="ECO:0000313" key="4">
    <source>
        <dbReference type="EMBL" id="CAI2383103.1"/>
    </source>
</evidence>